<keyword evidence="2" id="KW-1185">Reference proteome</keyword>
<sequence>HNSVEADPSLSVLQDELVQEMDNDNFIKNFDALMVPLLKEIEECEAALQAHKQQAIWKSKGKLAICKNSNNTSLIQLDQKPITIHTVKRENFA</sequence>
<gene>
    <name evidence="1" type="ORF">CPELLU_LOCUS20583</name>
</gene>
<feature type="non-terminal residue" evidence="1">
    <location>
        <position position="93"/>
    </location>
</feature>
<evidence type="ECO:0000313" key="1">
    <source>
        <dbReference type="EMBL" id="CAG8830243.1"/>
    </source>
</evidence>
<protein>
    <submittedName>
        <fullName evidence="1">191_t:CDS:1</fullName>
    </submittedName>
</protein>
<comment type="caution">
    <text evidence="1">The sequence shown here is derived from an EMBL/GenBank/DDBJ whole genome shotgun (WGS) entry which is preliminary data.</text>
</comment>
<proteinExistence type="predicted"/>
<name>A0A9N9KGK9_9GLOM</name>
<dbReference type="EMBL" id="CAJVQA010063666">
    <property type="protein sequence ID" value="CAG8830243.1"/>
    <property type="molecule type" value="Genomic_DNA"/>
</dbReference>
<dbReference type="OrthoDB" id="2392018at2759"/>
<evidence type="ECO:0000313" key="2">
    <source>
        <dbReference type="Proteomes" id="UP000789759"/>
    </source>
</evidence>
<reference evidence="1" key="1">
    <citation type="submission" date="2021-06" db="EMBL/GenBank/DDBJ databases">
        <authorList>
            <person name="Kallberg Y."/>
            <person name="Tangrot J."/>
            <person name="Rosling A."/>
        </authorList>
    </citation>
    <scope>NUCLEOTIDE SEQUENCE</scope>
    <source>
        <strain evidence="1">FL966</strain>
    </source>
</reference>
<accession>A0A9N9KGK9</accession>
<dbReference type="Proteomes" id="UP000789759">
    <property type="component" value="Unassembled WGS sequence"/>
</dbReference>
<feature type="non-terminal residue" evidence="1">
    <location>
        <position position="1"/>
    </location>
</feature>
<dbReference type="AlphaFoldDB" id="A0A9N9KGK9"/>
<organism evidence="1 2">
    <name type="scientific">Cetraspora pellucida</name>
    <dbReference type="NCBI Taxonomy" id="1433469"/>
    <lineage>
        <taxon>Eukaryota</taxon>
        <taxon>Fungi</taxon>
        <taxon>Fungi incertae sedis</taxon>
        <taxon>Mucoromycota</taxon>
        <taxon>Glomeromycotina</taxon>
        <taxon>Glomeromycetes</taxon>
        <taxon>Diversisporales</taxon>
        <taxon>Gigasporaceae</taxon>
        <taxon>Cetraspora</taxon>
    </lineage>
</organism>